<organism evidence="1 2">
    <name type="scientific">Mycena rosella</name>
    <name type="common">Pink bonnet</name>
    <name type="synonym">Agaricus rosellus</name>
    <dbReference type="NCBI Taxonomy" id="1033263"/>
    <lineage>
        <taxon>Eukaryota</taxon>
        <taxon>Fungi</taxon>
        <taxon>Dikarya</taxon>
        <taxon>Basidiomycota</taxon>
        <taxon>Agaricomycotina</taxon>
        <taxon>Agaricomycetes</taxon>
        <taxon>Agaricomycetidae</taxon>
        <taxon>Agaricales</taxon>
        <taxon>Marasmiineae</taxon>
        <taxon>Mycenaceae</taxon>
        <taxon>Mycena</taxon>
    </lineage>
</organism>
<dbReference type="AlphaFoldDB" id="A0AAD7D6T1"/>
<keyword evidence="2" id="KW-1185">Reference proteome</keyword>
<gene>
    <name evidence="1" type="ORF">B0H17DRAFT_1076451</name>
</gene>
<protein>
    <submittedName>
        <fullName evidence="1">Uncharacterized protein</fullName>
    </submittedName>
</protein>
<dbReference type="Proteomes" id="UP001221757">
    <property type="component" value="Unassembled WGS sequence"/>
</dbReference>
<comment type="caution">
    <text evidence="1">The sequence shown here is derived from an EMBL/GenBank/DDBJ whole genome shotgun (WGS) entry which is preliminary data.</text>
</comment>
<reference evidence="1" key="1">
    <citation type="submission" date="2023-03" db="EMBL/GenBank/DDBJ databases">
        <title>Massive genome expansion in bonnet fungi (Mycena s.s.) driven by repeated elements and novel gene families across ecological guilds.</title>
        <authorList>
            <consortium name="Lawrence Berkeley National Laboratory"/>
            <person name="Harder C.B."/>
            <person name="Miyauchi S."/>
            <person name="Viragh M."/>
            <person name="Kuo A."/>
            <person name="Thoen E."/>
            <person name="Andreopoulos B."/>
            <person name="Lu D."/>
            <person name="Skrede I."/>
            <person name="Drula E."/>
            <person name="Henrissat B."/>
            <person name="Morin E."/>
            <person name="Kohler A."/>
            <person name="Barry K."/>
            <person name="LaButti K."/>
            <person name="Morin E."/>
            <person name="Salamov A."/>
            <person name="Lipzen A."/>
            <person name="Mereny Z."/>
            <person name="Hegedus B."/>
            <person name="Baldrian P."/>
            <person name="Stursova M."/>
            <person name="Weitz H."/>
            <person name="Taylor A."/>
            <person name="Grigoriev I.V."/>
            <person name="Nagy L.G."/>
            <person name="Martin F."/>
            <person name="Kauserud H."/>
        </authorList>
    </citation>
    <scope>NUCLEOTIDE SEQUENCE</scope>
    <source>
        <strain evidence="1">CBHHK067</strain>
    </source>
</reference>
<evidence type="ECO:0000313" key="2">
    <source>
        <dbReference type="Proteomes" id="UP001221757"/>
    </source>
</evidence>
<sequence length="208" mass="22115">MYIHSFIRTDCFLGGFHHIHLPARTHARSTAPQASAPALGALRALRRARARLALIAPLVRLIMLRPAIAVPLPDGVVRPLAAHRAVLLHPRRLLPAALPSPCALSSRRPCAFFTPASTPVALQGPDGGSCGFCTFSDDGSTRWILESAAGTSRPPWCSCPSCASCSALWARRRRRRGGAGARRPADGGPAKTVRGSVKTLGLNVGRRV</sequence>
<accession>A0AAD7D6T1</accession>
<name>A0AAD7D6T1_MYCRO</name>
<dbReference type="EMBL" id="JARKIE010000119">
    <property type="protein sequence ID" value="KAJ7681341.1"/>
    <property type="molecule type" value="Genomic_DNA"/>
</dbReference>
<evidence type="ECO:0000313" key="1">
    <source>
        <dbReference type="EMBL" id="KAJ7681341.1"/>
    </source>
</evidence>
<proteinExistence type="predicted"/>